<evidence type="ECO:0000313" key="3">
    <source>
        <dbReference type="Proteomes" id="UP000240883"/>
    </source>
</evidence>
<name>A0A2T2N4B1_CORCC</name>
<reference evidence="2 3" key="1">
    <citation type="journal article" date="2018" name="Front. Microbiol.">
        <title>Genome-Wide Analysis of Corynespora cassiicola Leaf Fall Disease Putative Effectors.</title>
        <authorList>
            <person name="Lopez D."/>
            <person name="Ribeiro S."/>
            <person name="Label P."/>
            <person name="Fumanal B."/>
            <person name="Venisse J.S."/>
            <person name="Kohler A."/>
            <person name="de Oliveira R.R."/>
            <person name="Labutti K."/>
            <person name="Lipzen A."/>
            <person name="Lail K."/>
            <person name="Bauer D."/>
            <person name="Ohm R.A."/>
            <person name="Barry K.W."/>
            <person name="Spatafora J."/>
            <person name="Grigoriev I.V."/>
            <person name="Martin F.M."/>
            <person name="Pujade-Renaud V."/>
        </authorList>
    </citation>
    <scope>NUCLEOTIDE SEQUENCE [LARGE SCALE GENOMIC DNA]</scope>
    <source>
        <strain evidence="2 3">Philippines</strain>
    </source>
</reference>
<accession>A0A2T2N4B1</accession>
<feature type="region of interest" description="Disordered" evidence="1">
    <location>
        <begin position="1"/>
        <end position="28"/>
    </location>
</feature>
<dbReference type="EMBL" id="KZ678150">
    <property type="protein sequence ID" value="PSN60261.1"/>
    <property type="molecule type" value="Genomic_DNA"/>
</dbReference>
<evidence type="ECO:0000256" key="1">
    <source>
        <dbReference type="SAM" id="MobiDB-lite"/>
    </source>
</evidence>
<keyword evidence="3" id="KW-1185">Reference proteome</keyword>
<dbReference type="AlphaFoldDB" id="A0A2T2N4B1"/>
<evidence type="ECO:0000313" key="2">
    <source>
        <dbReference type="EMBL" id="PSN60261.1"/>
    </source>
</evidence>
<organism evidence="2 3">
    <name type="scientific">Corynespora cassiicola Philippines</name>
    <dbReference type="NCBI Taxonomy" id="1448308"/>
    <lineage>
        <taxon>Eukaryota</taxon>
        <taxon>Fungi</taxon>
        <taxon>Dikarya</taxon>
        <taxon>Ascomycota</taxon>
        <taxon>Pezizomycotina</taxon>
        <taxon>Dothideomycetes</taxon>
        <taxon>Pleosporomycetidae</taxon>
        <taxon>Pleosporales</taxon>
        <taxon>Corynesporascaceae</taxon>
        <taxon>Corynespora</taxon>
    </lineage>
</organism>
<protein>
    <submittedName>
        <fullName evidence="2">Uncharacterized protein</fullName>
    </submittedName>
</protein>
<feature type="region of interest" description="Disordered" evidence="1">
    <location>
        <begin position="42"/>
        <end position="70"/>
    </location>
</feature>
<gene>
    <name evidence="2" type="ORF">BS50DRAFT_212971</name>
</gene>
<sequence length="409" mass="44088">MVVDGGRGVAPQRRSPRPHGGSSSIYAAEAQRSFSWEVEAPIKEGGSRGDGSLVPVRGHCSPGGHGRRRSRAELATCGPHTDRLTLAARALGHKMRAASNILGPPPSRLTTSKIEDRVCFSPWTRNSGTKRRGAIETGSLRHRHQRGRSPMAWHALEEALQVAAGRSGSQRVAAGRGRRRWSVESAPEIFEGSRTLGYLSGLRRADGAAAATWAPPPGHLHLGTSTWAPPPLLPLLSSTPQPEPLRRWRDGRQTPWHPRQDCQHTSRAALRFLTQSWPGLAAVLSSRPSAVLGRPAACVSCDAAQSRFSASVQRAWAHAHSSRCKTAPNLPSSTSSWGNIYMPSKPTSPYLDPSHSICSRPYISGGTLKHGSPSGSEKWPWFESCLAWSRAHSPSAAPSSRFCSSSHVS</sequence>
<dbReference type="Proteomes" id="UP000240883">
    <property type="component" value="Unassembled WGS sequence"/>
</dbReference>
<proteinExistence type="predicted"/>